<dbReference type="EMBL" id="CAJNRE010012607">
    <property type="protein sequence ID" value="CAF2111767.1"/>
    <property type="molecule type" value="Genomic_DNA"/>
</dbReference>
<dbReference type="AlphaFoldDB" id="A0A816UL95"/>
<protein>
    <submittedName>
        <fullName evidence="1">Uncharacterized protein</fullName>
    </submittedName>
</protein>
<reference evidence="1" key="1">
    <citation type="submission" date="2021-02" db="EMBL/GenBank/DDBJ databases">
        <authorList>
            <person name="Nowell W R."/>
        </authorList>
    </citation>
    <scope>NUCLEOTIDE SEQUENCE</scope>
</reference>
<name>A0A816UL95_9BILA</name>
<dbReference type="PANTHER" id="PTHR10492">
    <property type="match status" value="1"/>
</dbReference>
<proteinExistence type="predicted"/>
<organism evidence="1 2">
    <name type="scientific">Rotaria magnacalcarata</name>
    <dbReference type="NCBI Taxonomy" id="392030"/>
    <lineage>
        <taxon>Eukaryota</taxon>
        <taxon>Metazoa</taxon>
        <taxon>Spiralia</taxon>
        <taxon>Gnathifera</taxon>
        <taxon>Rotifera</taxon>
        <taxon>Eurotatoria</taxon>
        <taxon>Bdelloidea</taxon>
        <taxon>Philodinida</taxon>
        <taxon>Philodinidae</taxon>
        <taxon>Rotaria</taxon>
    </lineage>
</organism>
<evidence type="ECO:0000313" key="1">
    <source>
        <dbReference type="EMBL" id="CAF2111767.1"/>
    </source>
</evidence>
<dbReference type="Proteomes" id="UP000663824">
    <property type="component" value="Unassembled WGS sequence"/>
</dbReference>
<comment type="caution">
    <text evidence="1">The sequence shown here is derived from an EMBL/GenBank/DDBJ whole genome shotgun (WGS) entry which is preliminary data.</text>
</comment>
<sequence length="291" mass="33818">MIHGPYGVLNKNSPCTEDGTCTKEFPKEFWNETAPNKDGYPRYRSRDTVVIAKAGKYEIDNRWDAHIDVEVCATVKSIKYLFKYVYTGHDCANIKLKLPAKDGAIFAKTLEWDEIKAHLDARYVSAPEAVWRLFQFPLHDESHSIIRLAIRLPNMQSVYFAEGNKLEALYRTTEKDTTLIASFKLNRGNSHARIYLYHDISNHFVFDRENKWKRRQQGRKGIGRMYSISPRDTERYHLRLLLLRTSGACSFEKLETVDNEICQTFLDAARRRGLLCNDTEHERCVAKAVIF</sequence>
<accession>A0A816UL95</accession>
<dbReference type="PANTHER" id="PTHR10492:SF57">
    <property type="entry name" value="ATP-DEPENDENT DNA HELICASE"/>
    <property type="match status" value="1"/>
</dbReference>
<evidence type="ECO:0000313" key="2">
    <source>
        <dbReference type="Proteomes" id="UP000663824"/>
    </source>
</evidence>
<gene>
    <name evidence="1" type="ORF">MBJ925_LOCUS24284</name>
</gene>